<keyword evidence="2" id="KW-1185">Reference proteome</keyword>
<proteinExistence type="predicted"/>
<dbReference type="Proteomes" id="UP000316621">
    <property type="component" value="Chromosome 10"/>
</dbReference>
<reference evidence="1 2" key="1">
    <citation type="journal article" date="2018" name="Science">
        <title>The opium poppy genome and morphinan production.</title>
        <authorList>
            <person name="Guo L."/>
            <person name="Winzer T."/>
            <person name="Yang X."/>
            <person name="Li Y."/>
            <person name="Ning Z."/>
            <person name="He Z."/>
            <person name="Teodor R."/>
            <person name="Lu Y."/>
            <person name="Bowser T.A."/>
            <person name="Graham I.A."/>
            <person name="Ye K."/>
        </authorList>
    </citation>
    <scope>NUCLEOTIDE SEQUENCE [LARGE SCALE GENOMIC DNA]</scope>
    <source>
        <strain evidence="2">cv. HN1</strain>
        <tissue evidence="1">Leaves</tissue>
    </source>
</reference>
<protein>
    <submittedName>
        <fullName evidence="1">Uncharacterized protein</fullName>
    </submittedName>
</protein>
<evidence type="ECO:0000313" key="1">
    <source>
        <dbReference type="EMBL" id="RZC81194.1"/>
    </source>
</evidence>
<dbReference type="Gramene" id="RZC81194">
    <property type="protein sequence ID" value="RZC81194"/>
    <property type="gene ID" value="C5167_043767"/>
</dbReference>
<dbReference type="EMBL" id="CM010724">
    <property type="protein sequence ID" value="RZC81194.1"/>
    <property type="molecule type" value="Genomic_DNA"/>
</dbReference>
<gene>
    <name evidence="1" type="ORF">C5167_043767</name>
</gene>
<organism evidence="1 2">
    <name type="scientific">Papaver somniferum</name>
    <name type="common">Opium poppy</name>
    <dbReference type="NCBI Taxonomy" id="3469"/>
    <lineage>
        <taxon>Eukaryota</taxon>
        <taxon>Viridiplantae</taxon>
        <taxon>Streptophyta</taxon>
        <taxon>Embryophyta</taxon>
        <taxon>Tracheophyta</taxon>
        <taxon>Spermatophyta</taxon>
        <taxon>Magnoliopsida</taxon>
        <taxon>Ranunculales</taxon>
        <taxon>Papaveraceae</taxon>
        <taxon>Papaveroideae</taxon>
        <taxon>Papaver</taxon>
    </lineage>
</organism>
<evidence type="ECO:0000313" key="2">
    <source>
        <dbReference type="Proteomes" id="UP000316621"/>
    </source>
</evidence>
<dbReference type="AlphaFoldDB" id="A0A4Y7L6P1"/>
<sequence length="78" mass="9123">MNAHGFLDDTINLKKSALHGQYTIRIYPLNVRAFSNWFRGKFWDGFVFQGNSYNVFSCGKGTRIVAKVMFEHFTFESY</sequence>
<name>A0A4Y7L6P1_PAPSO</name>
<accession>A0A4Y7L6P1</accession>